<dbReference type="AlphaFoldDB" id="A0A381ZP27"/>
<name>A0A381ZP27_9ZZZZ</name>
<organism evidence="1">
    <name type="scientific">marine metagenome</name>
    <dbReference type="NCBI Taxonomy" id="408172"/>
    <lineage>
        <taxon>unclassified sequences</taxon>
        <taxon>metagenomes</taxon>
        <taxon>ecological metagenomes</taxon>
    </lineage>
</organism>
<accession>A0A381ZP27</accession>
<dbReference type="EMBL" id="UINC01021922">
    <property type="protein sequence ID" value="SVA90497.1"/>
    <property type="molecule type" value="Genomic_DNA"/>
</dbReference>
<gene>
    <name evidence="1" type="ORF">METZ01_LOCUS143351</name>
</gene>
<reference evidence="1" key="1">
    <citation type="submission" date="2018-05" db="EMBL/GenBank/DDBJ databases">
        <authorList>
            <person name="Lanie J.A."/>
            <person name="Ng W.-L."/>
            <person name="Kazmierczak K.M."/>
            <person name="Andrzejewski T.M."/>
            <person name="Davidsen T.M."/>
            <person name="Wayne K.J."/>
            <person name="Tettelin H."/>
            <person name="Glass J.I."/>
            <person name="Rusch D."/>
            <person name="Podicherti R."/>
            <person name="Tsui H.-C.T."/>
            <person name="Winkler M.E."/>
        </authorList>
    </citation>
    <scope>NUCLEOTIDE SEQUENCE</scope>
</reference>
<protein>
    <submittedName>
        <fullName evidence="1">Uncharacterized protein</fullName>
    </submittedName>
</protein>
<evidence type="ECO:0000313" key="1">
    <source>
        <dbReference type="EMBL" id="SVA90497.1"/>
    </source>
</evidence>
<sequence>MGICQEKICIVDVLKAQLNFVLTAQKS</sequence>
<proteinExistence type="predicted"/>